<dbReference type="Pfam" id="PF04020">
    <property type="entry name" value="Phage_holin_4_2"/>
    <property type="match status" value="1"/>
</dbReference>
<dbReference type="EMBL" id="FOWW01000008">
    <property type="protein sequence ID" value="SFQ48200.1"/>
    <property type="molecule type" value="Genomic_DNA"/>
</dbReference>
<keyword evidence="3" id="KW-1185">Reference proteome</keyword>
<proteinExistence type="predicted"/>
<feature type="transmembrane region" description="Helical" evidence="1">
    <location>
        <begin position="38"/>
        <end position="57"/>
    </location>
</feature>
<evidence type="ECO:0000256" key="1">
    <source>
        <dbReference type="SAM" id="Phobius"/>
    </source>
</evidence>
<keyword evidence="1" id="KW-1133">Transmembrane helix</keyword>
<feature type="transmembrane region" description="Helical" evidence="1">
    <location>
        <begin position="107"/>
        <end position="127"/>
    </location>
</feature>
<organism evidence="2 3">
    <name type="scientific">Amycolatopsis arida</name>
    <dbReference type="NCBI Taxonomy" id="587909"/>
    <lineage>
        <taxon>Bacteria</taxon>
        <taxon>Bacillati</taxon>
        <taxon>Actinomycetota</taxon>
        <taxon>Actinomycetes</taxon>
        <taxon>Pseudonocardiales</taxon>
        <taxon>Pseudonocardiaceae</taxon>
        <taxon>Amycolatopsis</taxon>
    </lineage>
</organism>
<protein>
    <submittedName>
        <fullName evidence="2">Putative membrane protein</fullName>
    </submittedName>
</protein>
<feature type="transmembrane region" description="Helical" evidence="1">
    <location>
        <begin position="64"/>
        <end position="87"/>
    </location>
</feature>
<accession>A0A1I5YVQ7</accession>
<dbReference type="AlphaFoldDB" id="A0A1I5YVQ7"/>
<dbReference type="PANTHER" id="PTHR37309:SF1">
    <property type="entry name" value="SLR0284 PROTEIN"/>
    <property type="match status" value="1"/>
</dbReference>
<dbReference type="STRING" id="587909.SAMN05421810_1084"/>
<reference evidence="3" key="1">
    <citation type="submission" date="2016-10" db="EMBL/GenBank/DDBJ databases">
        <authorList>
            <person name="Varghese N."/>
            <person name="Submissions S."/>
        </authorList>
    </citation>
    <scope>NUCLEOTIDE SEQUENCE [LARGE SCALE GENOMIC DNA]</scope>
    <source>
        <strain evidence="3">CGMCC 4.5579</strain>
    </source>
</reference>
<evidence type="ECO:0000313" key="3">
    <source>
        <dbReference type="Proteomes" id="UP000198727"/>
    </source>
</evidence>
<keyword evidence="1" id="KW-0472">Membrane</keyword>
<feature type="transmembrane region" description="Helical" evidence="1">
    <location>
        <begin position="9"/>
        <end position="26"/>
    </location>
</feature>
<dbReference type="InterPro" id="IPR007165">
    <property type="entry name" value="Phage_holin_4_2"/>
</dbReference>
<name>A0A1I5YVQ7_9PSEU</name>
<dbReference type="Proteomes" id="UP000198727">
    <property type="component" value="Unassembled WGS sequence"/>
</dbReference>
<dbReference type="PANTHER" id="PTHR37309">
    <property type="entry name" value="SLR0284 PROTEIN"/>
    <property type="match status" value="1"/>
</dbReference>
<keyword evidence="1" id="KW-0812">Transmembrane</keyword>
<evidence type="ECO:0000313" key="2">
    <source>
        <dbReference type="EMBL" id="SFQ48200.1"/>
    </source>
</evidence>
<sequence>MCHAGHVEFLYRVLATAVAVWVSTVLPGVDLLAGSTAARIGTLVGVAVLFGLVNAVLKPLIKVVGCVFYLLTLGLIGLVVNGLLFWFTAWAAGELGLPFTVTGFWPGFWGAIIVAVVSFVLTVPLHARSIGRDRQRQSR</sequence>
<gene>
    <name evidence="2" type="ORF">SAMN05421810_1084</name>
</gene>